<accession>A0ABX3XLD9</accession>
<keyword evidence="3" id="KW-1185">Reference proteome</keyword>
<protein>
    <submittedName>
        <fullName evidence="2">Uncharacterized protein</fullName>
    </submittedName>
</protein>
<dbReference type="SUPFAM" id="SSF50939">
    <property type="entry name" value="Sialidases"/>
    <property type="match status" value="1"/>
</dbReference>
<dbReference type="CDD" id="cd15482">
    <property type="entry name" value="Sialidase_non-viral"/>
    <property type="match status" value="1"/>
</dbReference>
<sequence>MAYERSVPYRAGTEGYTSFRIPAVVRACSGDLFAFAEGRVSSAADSGRRPGSPDPPSRAAHCPSATAAGCCSPGRRTRRPAP</sequence>
<evidence type="ECO:0000256" key="1">
    <source>
        <dbReference type="SAM" id="MobiDB-lite"/>
    </source>
</evidence>
<feature type="region of interest" description="Disordered" evidence="1">
    <location>
        <begin position="40"/>
        <end position="82"/>
    </location>
</feature>
<dbReference type="Proteomes" id="UP000194225">
    <property type="component" value="Unassembled WGS sequence"/>
</dbReference>
<reference evidence="2 3" key="1">
    <citation type="submission" date="2016-09" db="EMBL/GenBank/DDBJ databases">
        <title>Streptomyces platensis DSM40041, a candidate organism with high potential of specific P450 cytochromes.</title>
        <authorList>
            <person name="Grumaz C."/>
            <person name="Vainshtein Y."/>
            <person name="Kirstahler P."/>
            <person name="Sohn K."/>
        </authorList>
    </citation>
    <scope>NUCLEOTIDE SEQUENCE [LARGE SCALE GENOMIC DNA]</scope>
    <source>
        <strain evidence="2 3">DSM 40041</strain>
    </source>
</reference>
<dbReference type="EMBL" id="MIGA01000082">
    <property type="protein sequence ID" value="OSY36053.1"/>
    <property type="molecule type" value="Genomic_DNA"/>
</dbReference>
<evidence type="ECO:0000313" key="2">
    <source>
        <dbReference type="EMBL" id="OSY36053.1"/>
    </source>
</evidence>
<organism evidence="2 3">
    <name type="scientific">Streptomyces platensis</name>
    <dbReference type="NCBI Taxonomy" id="58346"/>
    <lineage>
        <taxon>Bacteria</taxon>
        <taxon>Bacillati</taxon>
        <taxon>Actinomycetota</taxon>
        <taxon>Actinomycetes</taxon>
        <taxon>Kitasatosporales</taxon>
        <taxon>Streptomycetaceae</taxon>
        <taxon>Streptomyces</taxon>
    </lineage>
</organism>
<name>A0ABX3XLD9_STRPT</name>
<gene>
    <name evidence="2" type="ORF">BG653_06936</name>
</gene>
<dbReference type="Gene3D" id="2.120.10.10">
    <property type="match status" value="1"/>
</dbReference>
<dbReference type="InterPro" id="IPR036278">
    <property type="entry name" value="Sialidase_sf"/>
</dbReference>
<comment type="caution">
    <text evidence="2">The sequence shown here is derived from an EMBL/GenBank/DDBJ whole genome shotgun (WGS) entry which is preliminary data.</text>
</comment>
<evidence type="ECO:0000313" key="3">
    <source>
        <dbReference type="Proteomes" id="UP000194225"/>
    </source>
</evidence>
<proteinExistence type="predicted"/>